<dbReference type="Proteomes" id="UP000249056">
    <property type="component" value="Unassembled WGS sequence"/>
</dbReference>
<reference evidence="3 4" key="1">
    <citation type="submission" date="2018-06" db="EMBL/GenBank/DDBJ databases">
        <title>Genome Sequence of the Brown Rot Fungal Pathogen Monilinia fructigena.</title>
        <authorList>
            <person name="Landi L."/>
            <person name="De Miccolis Angelini R.M."/>
            <person name="Pollastro S."/>
            <person name="Abate D."/>
            <person name="Faretra F."/>
            <person name="Romanazzi G."/>
        </authorList>
    </citation>
    <scope>NUCLEOTIDE SEQUENCE [LARGE SCALE GENOMIC DNA]</scope>
    <source>
        <strain evidence="3 4">Mfrg269</strain>
    </source>
</reference>
<dbReference type="FunFam" id="1.10.10.10:FF:000087">
    <property type="entry name" value="Transcriptional adapter 2"/>
    <property type="match status" value="1"/>
</dbReference>
<dbReference type="CDD" id="cd09276">
    <property type="entry name" value="Rnase_HI_RT_non_LTR"/>
    <property type="match status" value="1"/>
</dbReference>
<dbReference type="InterPro" id="IPR036388">
    <property type="entry name" value="WH-like_DNA-bd_sf"/>
</dbReference>
<comment type="caution">
    <text evidence="3">The sequence shown here is derived from an EMBL/GenBank/DDBJ whole genome shotgun (WGS) entry which is preliminary data.</text>
</comment>
<proteinExistence type="predicted"/>
<dbReference type="GO" id="GO:0004523">
    <property type="term" value="F:RNA-DNA hybrid ribonuclease activity"/>
    <property type="evidence" value="ECO:0007669"/>
    <property type="project" value="InterPro"/>
</dbReference>
<evidence type="ECO:0000259" key="2">
    <source>
        <dbReference type="PROSITE" id="PS50879"/>
    </source>
</evidence>
<keyword evidence="4" id="KW-1185">Reference proteome</keyword>
<feature type="compositionally biased region" description="Polar residues" evidence="1">
    <location>
        <begin position="52"/>
        <end position="62"/>
    </location>
</feature>
<feature type="domain" description="RNase H type-1" evidence="2">
    <location>
        <begin position="142"/>
        <end position="278"/>
    </location>
</feature>
<organism evidence="3 4">
    <name type="scientific">Monilinia fructigena</name>
    <dbReference type="NCBI Taxonomy" id="38457"/>
    <lineage>
        <taxon>Eukaryota</taxon>
        <taxon>Fungi</taxon>
        <taxon>Dikarya</taxon>
        <taxon>Ascomycota</taxon>
        <taxon>Pezizomycotina</taxon>
        <taxon>Leotiomycetes</taxon>
        <taxon>Helotiales</taxon>
        <taxon>Sclerotiniaceae</taxon>
        <taxon>Monilinia</taxon>
    </lineage>
</organism>
<dbReference type="EMBL" id="QKRW01000063">
    <property type="protein sequence ID" value="RAL58957.1"/>
    <property type="molecule type" value="Genomic_DNA"/>
</dbReference>
<evidence type="ECO:0000313" key="3">
    <source>
        <dbReference type="EMBL" id="RAL58957.1"/>
    </source>
</evidence>
<sequence length="366" mass="39957">MGSMDRERFATNARNKPPPVIETPSGAAALVAPELPESILTPKPNDDKENIPNGTGPLTNGIKQQSPVFIKREPIQVQPLSTITPLPLNPCNTPDYHLLTPGEIDLCEKTRLNPKPYLVIKEAILKEALKGDGKLKRKMVKEIARVEVFSDGSEQYNDGAKLVGYGYAVYRGQSLVRTGSGAINSTSHVFDAEAIGALKGLQCALEFSSLQDGQLWMCIDSTLVIWCMQANAPNTPNGAFLECHTLIDRYKVGIIWSPGHMGIEGNEMADELADAGAKEGRMDNDRSAEPTISGIGTTARALANVTTSDWWRRKTYWTFGVIPQVGTRICHSRTPRAPPPPHVAPPALSRRNGTWRLCAVSQKVRP</sequence>
<dbReference type="InterPro" id="IPR036397">
    <property type="entry name" value="RNaseH_sf"/>
</dbReference>
<dbReference type="Pfam" id="PF00075">
    <property type="entry name" value="RNase_H"/>
    <property type="match status" value="1"/>
</dbReference>
<evidence type="ECO:0000256" key="1">
    <source>
        <dbReference type="SAM" id="MobiDB-lite"/>
    </source>
</evidence>
<dbReference type="InterPro" id="IPR002156">
    <property type="entry name" value="RNaseH_domain"/>
</dbReference>
<protein>
    <recommendedName>
        <fullName evidence="2">RNase H type-1 domain-containing protein</fullName>
    </recommendedName>
</protein>
<accession>A0A395IEZ3</accession>
<dbReference type="SUPFAM" id="SSF53098">
    <property type="entry name" value="Ribonuclease H-like"/>
    <property type="match status" value="1"/>
</dbReference>
<feature type="region of interest" description="Disordered" evidence="1">
    <location>
        <begin position="1"/>
        <end position="62"/>
    </location>
</feature>
<gene>
    <name evidence="3" type="ORF">DID88_009248</name>
</gene>
<dbReference type="InterPro" id="IPR012337">
    <property type="entry name" value="RNaseH-like_sf"/>
</dbReference>
<dbReference type="AlphaFoldDB" id="A0A395IEZ3"/>
<dbReference type="SUPFAM" id="SSF46689">
    <property type="entry name" value="Homeodomain-like"/>
    <property type="match status" value="1"/>
</dbReference>
<dbReference type="GO" id="GO:0003676">
    <property type="term" value="F:nucleic acid binding"/>
    <property type="evidence" value="ECO:0007669"/>
    <property type="project" value="InterPro"/>
</dbReference>
<dbReference type="PROSITE" id="PS50879">
    <property type="entry name" value="RNASE_H_1"/>
    <property type="match status" value="1"/>
</dbReference>
<name>A0A395IEZ3_9HELO</name>
<evidence type="ECO:0000313" key="4">
    <source>
        <dbReference type="Proteomes" id="UP000249056"/>
    </source>
</evidence>
<dbReference type="InterPro" id="IPR009057">
    <property type="entry name" value="Homeodomain-like_sf"/>
</dbReference>
<dbReference type="OrthoDB" id="270417at2759"/>
<dbReference type="Gene3D" id="1.10.10.10">
    <property type="entry name" value="Winged helix-like DNA-binding domain superfamily/Winged helix DNA-binding domain"/>
    <property type="match status" value="1"/>
</dbReference>
<dbReference type="Gene3D" id="3.30.420.10">
    <property type="entry name" value="Ribonuclease H-like superfamily/Ribonuclease H"/>
    <property type="match status" value="1"/>
</dbReference>